<evidence type="ECO:0000313" key="10">
    <source>
        <dbReference type="Proteomes" id="UP000007652"/>
    </source>
</evidence>
<dbReference type="Pfam" id="PF04039">
    <property type="entry name" value="MnhB"/>
    <property type="match status" value="1"/>
</dbReference>
<evidence type="ECO:0000313" key="9">
    <source>
        <dbReference type="EMBL" id="CCJ33343.1"/>
    </source>
</evidence>
<feature type="transmembrane region" description="Helical" evidence="7">
    <location>
        <begin position="126"/>
        <end position="147"/>
    </location>
</feature>
<feature type="transmembrane region" description="Helical" evidence="7">
    <location>
        <begin position="46"/>
        <end position="63"/>
    </location>
</feature>
<dbReference type="STRING" id="857293.CAAU_1259"/>
<keyword evidence="4 7" id="KW-0812">Transmembrane</keyword>
<dbReference type="PANTHER" id="PTHR33932">
    <property type="entry name" value="NA(+)/H(+) ANTIPORTER SUBUNIT B"/>
    <property type="match status" value="1"/>
</dbReference>
<evidence type="ECO:0000256" key="6">
    <source>
        <dbReference type="ARBA" id="ARBA00023136"/>
    </source>
</evidence>
<name>I7KU34_9CLOT</name>
<dbReference type="OrthoDB" id="9798859at2"/>
<proteinExistence type="inferred from homology"/>
<evidence type="ECO:0000256" key="7">
    <source>
        <dbReference type="SAM" id="Phobius"/>
    </source>
</evidence>
<comment type="subcellular location">
    <subcellularLocation>
        <location evidence="1">Cell membrane</location>
        <topology evidence="1">Multi-pass membrane protein</topology>
    </subcellularLocation>
</comment>
<feature type="transmembrane region" description="Helical" evidence="7">
    <location>
        <begin position="83"/>
        <end position="106"/>
    </location>
</feature>
<organism evidence="9 10">
    <name type="scientific">Caloramator australicus RC3</name>
    <dbReference type="NCBI Taxonomy" id="857293"/>
    <lineage>
        <taxon>Bacteria</taxon>
        <taxon>Bacillati</taxon>
        <taxon>Bacillota</taxon>
        <taxon>Clostridia</taxon>
        <taxon>Eubacteriales</taxon>
        <taxon>Clostridiaceae</taxon>
        <taxon>Caloramator</taxon>
    </lineage>
</organism>
<dbReference type="eggNOG" id="COG2111">
    <property type="taxonomic scope" value="Bacteria"/>
</dbReference>
<dbReference type="NCBIfam" id="NF006248">
    <property type="entry name" value="PRK08386.1"/>
    <property type="match status" value="1"/>
</dbReference>
<keyword evidence="10" id="KW-1185">Reference proteome</keyword>
<sequence length="152" mass="16217">MMKGKNRQVKDVIVKTAADFFTPIALVLGFYIILHGHLSPGGGFQGGVLVASAVVLIYLGYGYNEVSKKFNMEIIKKNEALGAILFTVFGLAGIIYGSVFFANVFTNIGDVGDLISAGTIMFMNNSVGYKVLTGVGFLILLMIGLLAPDNDN</sequence>
<keyword evidence="6 7" id="KW-0472">Membrane</keyword>
<keyword evidence="5 7" id="KW-1133">Transmembrane helix</keyword>
<protein>
    <submittedName>
        <fullName evidence="9">Membrane bound hydrogenase, MbhF subunit</fullName>
    </submittedName>
</protein>
<reference evidence="9 10" key="1">
    <citation type="journal article" date="2011" name="J. Bacteriol.">
        <title>Draft genome sequence of Caloramator australicus strain RC3T, a thermoanaerobe from the Great Artesian Basin of Australia.</title>
        <authorList>
            <person name="Ogg C.D."/>
            <person name="Patel B.K.C."/>
        </authorList>
    </citation>
    <scope>NUCLEOTIDE SEQUENCE [LARGE SCALE GENOMIC DNA]</scope>
    <source>
        <strain evidence="9 10">RC3</strain>
    </source>
</reference>
<dbReference type="InterPro" id="IPR007182">
    <property type="entry name" value="MnhB"/>
</dbReference>
<accession>I7KU34</accession>
<comment type="similarity">
    <text evidence="2">Belongs to the CPA3 antiporters (TC 2.A.63) subunit B family.</text>
</comment>
<dbReference type="AlphaFoldDB" id="I7KU34"/>
<evidence type="ECO:0000256" key="5">
    <source>
        <dbReference type="ARBA" id="ARBA00022989"/>
    </source>
</evidence>
<evidence type="ECO:0000256" key="1">
    <source>
        <dbReference type="ARBA" id="ARBA00004651"/>
    </source>
</evidence>
<comment type="caution">
    <text evidence="9">The sequence shown here is derived from an EMBL/GenBank/DDBJ whole genome shotgun (WGS) entry which is preliminary data.</text>
</comment>
<gene>
    <name evidence="9" type="ORF">CAAU_1259</name>
</gene>
<evidence type="ECO:0000256" key="4">
    <source>
        <dbReference type="ARBA" id="ARBA00022692"/>
    </source>
</evidence>
<dbReference type="EMBL" id="CAKP01000067">
    <property type="protein sequence ID" value="CCJ33343.1"/>
    <property type="molecule type" value="Genomic_DNA"/>
</dbReference>
<dbReference type="Proteomes" id="UP000007652">
    <property type="component" value="Unassembled WGS sequence"/>
</dbReference>
<dbReference type="PANTHER" id="PTHR33932:SF4">
    <property type="entry name" value="NA(+)_H(+) ANTIPORTER SUBUNIT B"/>
    <property type="match status" value="1"/>
</dbReference>
<evidence type="ECO:0000259" key="8">
    <source>
        <dbReference type="Pfam" id="PF04039"/>
    </source>
</evidence>
<evidence type="ECO:0000256" key="3">
    <source>
        <dbReference type="ARBA" id="ARBA00022475"/>
    </source>
</evidence>
<feature type="transmembrane region" description="Helical" evidence="7">
    <location>
        <begin position="12"/>
        <end position="34"/>
    </location>
</feature>
<keyword evidence="3" id="KW-1003">Cell membrane</keyword>
<dbReference type="InterPro" id="IPR050622">
    <property type="entry name" value="CPA3_antiporter_subunitB"/>
</dbReference>
<feature type="domain" description="Na+/H+ antiporter MnhB subunit-related protein" evidence="8">
    <location>
        <begin position="13"/>
        <end position="135"/>
    </location>
</feature>
<dbReference type="GO" id="GO:0005886">
    <property type="term" value="C:plasma membrane"/>
    <property type="evidence" value="ECO:0007669"/>
    <property type="project" value="UniProtKB-SubCell"/>
</dbReference>
<evidence type="ECO:0000256" key="2">
    <source>
        <dbReference type="ARBA" id="ARBA00009425"/>
    </source>
</evidence>